<proteinExistence type="predicted"/>
<sequence>MPEDTWNALLNKAKSFCFKGMPQATQLMFDDFSGRRTQDTEIREGEHYFGVTLKGFGLRYGQEFHIKYDPLVLLTVDFQHGSQRVTVPRLIGPSALAAMTDNGDKKLPHGFSMRNIRIIGPHPYRGEQVGISVVLYKVERTNYAKRALAFAEKLSGAIGFPADISVAFKIGDSIVDALEVLFDMKDNVPLIGCRFELNASPMDGFQPQQFALVNSNESSLSSLDVKNGELVHPSGEPVSDLDYVLFDLWRADARGSEAGLVPEDMAKRLRDCALAGDDESWRRGKSLLITLYQELVSNPDLTDADAERLFERYAQLMLRDREHSKCVGLMSEKQTGDAFAESEARKRARLNDKSREIFALAV</sequence>
<gene>
    <name evidence="1" type="ORF">PQR00_08795</name>
</gene>
<comment type="caution">
    <text evidence="1">The sequence shown here is derived from an EMBL/GenBank/DDBJ whole genome shotgun (WGS) entry which is preliminary data.</text>
</comment>
<protein>
    <submittedName>
        <fullName evidence="1">Uncharacterized protein</fullName>
    </submittedName>
</protein>
<evidence type="ECO:0000313" key="1">
    <source>
        <dbReference type="EMBL" id="MFM0443681.1"/>
    </source>
</evidence>
<dbReference type="Proteomes" id="UP001629288">
    <property type="component" value="Unassembled WGS sequence"/>
</dbReference>
<dbReference type="EMBL" id="JAQQDH010000002">
    <property type="protein sequence ID" value="MFM0443681.1"/>
    <property type="molecule type" value="Genomic_DNA"/>
</dbReference>
<reference evidence="1 2" key="1">
    <citation type="journal article" date="2024" name="Chem. Sci.">
        <title>Discovery of megapolipeptins by genome mining of a Burkholderiales bacteria collection.</title>
        <authorList>
            <person name="Paulo B.S."/>
            <person name="Recchia M.J.J."/>
            <person name="Lee S."/>
            <person name="Fergusson C.H."/>
            <person name="Romanowski S.B."/>
            <person name="Hernandez A."/>
            <person name="Krull N."/>
            <person name="Liu D.Y."/>
            <person name="Cavanagh H."/>
            <person name="Bos A."/>
            <person name="Gray C.A."/>
            <person name="Murphy B.T."/>
            <person name="Linington R.G."/>
            <person name="Eustaquio A.S."/>
        </authorList>
    </citation>
    <scope>NUCLEOTIDE SEQUENCE [LARGE SCALE GENOMIC DNA]</scope>
    <source>
        <strain evidence="1 2">RL17-379-BIB-C</strain>
    </source>
</reference>
<evidence type="ECO:0000313" key="2">
    <source>
        <dbReference type="Proteomes" id="UP001629288"/>
    </source>
</evidence>
<keyword evidence="2" id="KW-1185">Reference proteome</keyword>
<accession>A0ABW9BYA0</accession>
<name>A0ABW9BYA0_9BURK</name>
<dbReference type="RefSeq" id="WP_408128328.1">
    <property type="nucleotide sequence ID" value="NZ_JAQQDH010000002.1"/>
</dbReference>
<organism evidence="1 2">
    <name type="scientific">Paraburkholderia strydomiana</name>
    <dbReference type="NCBI Taxonomy" id="1245417"/>
    <lineage>
        <taxon>Bacteria</taxon>
        <taxon>Pseudomonadati</taxon>
        <taxon>Pseudomonadota</taxon>
        <taxon>Betaproteobacteria</taxon>
        <taxon>Burkholderiales</taxon>
        <taxon>Burkholderiaceae</taxon>
        <taxon>Paraburkholderia</taxon>
    </lineage>
</organism>